<evidence type="ECO:0000256" key="19">
    <source>
        <dbReference type="SAM" id="MobiDB-lite"/>
    </source>
</evidence>
<dbReference type="CTD" id="4137"/>
<keyword evidence="14" id="KW-0007">Acetylation</keyword>
<evidence type="ECO:0000256" key="12">
    <source>
        <dbReference type="ARBA" id="ARBA00022737"/>
    </source>
</evidence>
<dbReference type="Pfam" id="PF00418">
    <property type="entry name" value="Tubulin-binding"/>
    <property type="match status" value="4"/>
</dbReference>
<evidence type="ECO:0000256" key="10">
    <source>
        <dbReference type="ARBA" id="ARBA00022553"/>
    </source>
</evidence>
<keyword evidence="12" id="KW-0677">Repeat</keyword>
<evidence type="ECO:0000256" key="7">
    <source>
        <dbReference type="ARBA" id="ARBA00022481"/>
    </source>
</evidence>
<evidence type="ECO:0000256" key="11">
    <source>
        <dbReference type="ARBA" id="ARBA00022701"/>
    </source>
</evidence>
<feature type="region of interest" description="Disordered" evidence="19">
    <location>
        <begin position="329"/>
        <end position="348"/>
    </location>
</feature>
<keyword evidence="16 18" id="KW-0206">Cytoskeleton</keyword>
<dbReference type="InterPro" id="IPR001084">
    <property type="entry name" value="MAP_tubulin-bd_rpt"/>
</dbReference>
<dbReference type="GO" id="GO:0031175">
    <property type="term" value="P:neuron projection development"/>
    <property type="evidence" value="ECO:0007669"/>
    <property type="project" value="TreeGrafter"/>
</dbReference>
<evidence type="ECO:0000256" key="8">
    <source>
        <dbReference type="ARBA" id="ARBA00022490"/>
    </source>
</evidence>
<keyword evidence="8 18" id="KW-0963">Cytoplasm</keyword>
<evidence type="ECO:0000256" key="9">
    <source>
        <dbReference type="ARBA" id="ARBA00022499"/>
    </source>
</evidence>
<evidence type="ECO:0000256" key="16">
    <source>
        <dbReference type="ARBA" id="ARBA00023212"/>
    </source>
</evidence>
<dbReference type="PRINTS" id="PR01261">
    <property type="entry name" value="TAUPROTEIN"/>
</dbReference>
<keyword evidence="9" id="KW-1017">Isopeptide bond</keyword>
<keyword evidence="6" id="KW-1003">Cell membrane</keyword>
<protein>
    <recommendedName>
        <fullName evidence="18">Microtubule-associated protein</fullName>
    </recommendedName>
</protein>
<keyword evidence="13" id="KW-0832">Ubl conjugation</keyword>
<reference evidence="20" key="3">
    <citation type="submission" date="2025-09" db="UniProtKB">
        <authorList>
            <consortium name="Ensembl"/>
        </authorList>
    </citation>
    <scope>IDENTIFICATION</scope>
</reference>
<evidence type="ECO:0000256" key="3">
    <source>
        <dbReference type="ARBA" id="ARBA00004413"/>
    </source>
</evidence>
<dbReference type="GO" id="GO:0008017">
    <property type="term" value="F:microtubule binding"/>
    <property type="evidence" value="ECO:0007669"/>
    <property type="project" value="InterPro"/>
</dbReference>
<evidence type="ECO:0000256" key="13">
    <source>
        <dbReference type="ARBA" id="ARBA00022843"/>
    </source>
</evidence>
<dbReference type="GO" id="GO:0030424">
    <property type="term" value="C:axon"/>
    <property type="evidence" value="ECO:0007669"/>
    <property type="project" value="UniProtKB-SubCell"/>
</dbReference>
<dbReference type="RefSeq" id="XP_021584051.1">
    <property type="nucleotide sequence ID" value="XM_021728376.2"/>
</dbReference>
<feature type="compositionally biased region" description="Low complexity" evidence="19">
    <location>
        <begin position="103"/>
        <end position="145"/>
    </location>
</feature>
<dbReference type="EMBL" id="AGTP01052462">
    <property type="status" value="NOT_ANNOTATED_CDS"/>
    <property type="molecule type" value="Genomic_DNA"/>
</dbReference>
<evidence type="ECO:0000256" key="14">
    <source>
        <dbReference type="ARBA" id="ARBA00022990"/>
    </source>
</evidence>
<feature type="region of interest" description="Disordered" evidence="19">
    <location>
        <begin position="1"/>
        <end position="187"/>
    </location>
</feature>
<dbReference type="AlphaFoldDB" id="I3N7F3"/>
<name>I3N7F3_ICTTR</name>
<reference evidence="21" key="1">
    <citation type="submission" date="2011-11" db="EMBL/GenBank/DDBJ databases">
        <title>The Draft Genome of Spermophilus tridecemlineatus.</title>
        <authorList>
            <consortium name="The Broad Institute Genome Assembly &amp; Analysis Group"/>
            <consortium name="Computational R&amp;D Group"/>
            <consortium name="and Sequencing Platform"/>
            <person name="Di Palma F."/>
            <person name="Alfoldi J."/>
            <person name="Johnson J."/>
            <person name="Berlin A."/>
            <person name="Gnerre S."/>
            <person name="Jaffe D."/>
            <person name="MacCallum I."/>
            <person name="Young S."/>
            <person name="Walker B.J."/>
            <person name="Lindblad-Toh K."/>
        </authorList>
    </citation>
    <scope>NUCLEOTIDE SEQUENCE [LARGE SCALE GENOMIC DNA]</scope>
</reference>
<organism evidence="20 21">
    <name type="scientific">Ictidomys tridecemlineatus</name>
    <name type="common">Thirteen-lined ground squirrel</name>
    <name type="synonym">Spermophilus tridecemlineatus</name>
    <dbReference type="NCBI Taxonomy" id="43179"/>
    <lineage>
        <taxon>Eukaryota</taxon>
        <taxon>Metazoa</taxon>
        <taxon>Chordata</taxon>
        <taxon>Craniata</taxon>
        <taxon>Vertebrata</taxon>
        <taxon>Euteleostomi</taxon>
        <taxon>Mammalia</taxon>
        <taxon>Eutheria</taxon>
        <taxon>Euarchontoglires</taxon>
        <taxon>Glires</taxon>
        <taxon>Rodentia</taxon>
        <taxon>Sciuromorpha</taxon>
        <taxon>Sciuridae</taxon>
        <taxon>Xerinae</taxon>
        <taxon>Marmotini</taxon>
        <taxon>Ictidomys</taxon>
    </lineage>
</organism>
<evidence type="ECO:0000256" key="5">
    <source>
        <dbReference type="ARBA" id="ARBA00004514"/>
    </source>
</evidence>
<dbReference type="HOGENOM" id="CLU_021741_3_1_1"/>
<feature type="compositionally biased region" description="Basic and acidic residues" evidence="19">
    <location>
        <begin position="1"/>
        <end position="16"/>
    </location>
</feature>
<dbReference type="PROSITE" id="PS51491">
    <property type="entry name" value="TAU_MAP_2"/>
    <property type="match status" value="4"/>
</dbReference>
<dbReference type="PROSITE" id="PS00229">
    <property type="entry name" value="TAU_MAP_1"/>
    <property type="match status" value="2"/>
</dbReference>
<dbReference type="GO" id="GO:0005886">
    <property type="term" value="C:plasma membrane"/>
    <property type="evidence" value="ECO:0007669"/>
    <property type="project" value="UniProtKB-SubCell"/>
</dbReference>
<dbReference type="PANTHER" id="PTHR11501">
    <property type="entry name" value="MICROTUBULE-ASSOCIATED PROTEIN"/>
    <property type="match status" value="1"/>
</dbReference>
<keyword evidence="17" id="KW-0966">Cell projection</keyword>
<reference evidence="20" key="2">
    <citation type="submission" date="2025-08" db="UniProtKB">
        <authorList>
            <consortium name="Ensembl"/>
        </authorList>
    </citation>
    <scope>IDENTIFICATION</scope>
</reference>
<sequence length="372" mass="38934">MAEPRQEFDTAEDHAEGYALLQDQEGEHGLKAEEAGIGDTPNMEDQAAGHVTQARMVSKGKEGTGSEDRKTKGADSKTGTKIATPRGTAPPGQKGTANATRIPAKTTPSPKTPPGTGEPAKSGDRSGYSSPGSPGTPGSRSRTPSLPTPPTREPKKVAVVRTPPKSPSSTKSRLQTAPVPMPDLKNVRSKIGSTENLKHQPGGGKVQIINKKLDLSNVQSKCGSKDNIKHVPGGGSVQIVYKPVDLSKVTSKCGSLGNIHHKPGGGQVEVKSEKLDFKDRVQSKIGSLDNITHVPGGGNKKIETHKLTFRENAKAKTDHGAEIVYKSPVVSGDTSPRHLSNVSSTGSINMVDSPQLATLADEVSASLAKQGL</sequence>
<keyword evidence="11 18" id="KW-0493">Microtubule</keyword>
<keyword evidence="21" id="KW-1185">Reference proteome</keyword>
<keyword evidence="15" id="KW-0472">Membrane</keyword>
<keyword evidence="10" id="KW-0597">Phosphoprotein</keyword>
<evidence type="ECO:0000313" key="20">
    <source>
        <dbReference type="Ensembl" id="ENSSTOP00000020299.2"/>
    </source>
</evidence>
<dbReference type="EMBL" id="AGTP01052463">
    <property type="status" value="NOT_ANNOTATED_CDS"/>
    <property type="molecule type" value="Genomic_DNA"/>
</dbReference>
<evidence type="ECO:0000256" key="18">
    <source>
        <dbReference type="RuleBase" id="RU000686"/>
    </source>
</evidence>
<dbReference type="eggNOG" id="KOG2418">
    <property type="taxonomic scope" value="Eukaryota"/>
</dbReference>
<evidence type="ECO:0000256" key="6">
    <source>
        <dbReference type="ARBA" id="ARBA00022475"/>
    </source>
</evidence>
<dbReference type="InterPro" id="IPR002955">
    <property type="entry name" value="Tau"/>
</dbReference>
<evidence type="ECO:0000256" key="17">
    <source>
        <dbReference type="ARBA" id="ARBA00023273"/>
    </source>
</evidence>
<dbReference type="InterPro" id="IPR027324">
    <property type="entry name" value="MAP2/MAP4/Tau"/>
</dbReference>
<evidence type="ECO:0000256" key="4">
    <source>
        <dbReference type="ARBA" id="ARBA00004489"/>
    </source>
</evidence>
<feature type="compositionally biased region" description="Basic and acidic residues" evidence="19">
    <location>
        <begin position="25"/>
        <end position="34"/>
    </location>
</feature>
<dbReference type="GO" id="GO:0005874">
    <property type="term" value="C:microtubule"/>
    <property type="evidence" value="ECO:0007669"/>
    <property type="project" value="UniProtKB-KW"/>
</dbReference>
<evidence type="ECO:0000256" key="15">
    <source>
        <dbReference type="ARBA" id="ARBA00023136"/>
    </source>
</evidence>
<accession>I3N7F3</accession>
<dbReference type="GO" id="GO:0005829">
    <property type="term" value="C:cytosol"/>
    <property type="evidence" value="ECO:0007669"/>
    <property type="project" value="UniProtKB-SubCell"/>
</dbReference>
<dbReference type="GO" id="GO:0000226">
    <property type="term" value="P:microtubule cytoskeleton organization"/>
    <property type="evidence" value="ECO:0007669"/>
    <property type="project" value="TreeGrafter"/>
</dbReference>
<feature type="compositionally biased region" description="Basic and acidic residues" evidence="19">
    <location>
        <begin position="59"/>
        <end position="75"/>
    </location>
</feature>
<dbReference type="GeneTree" id="ENSGT00940000155494"/>
<dbReference type="PANTHER" id="PTHR11501:SF14">
    <property type="entry name" value="MICROTUBULE-ASSOCIATED PROTEIN TAU"/>
    <property type="match status" value="1"/>
</dbReference>
<keyword evidence="7" id="KW-0488">Methylation</keyword>
<proteinExistence type="predicted"/>
<dbReference type="Proteomes" id="UP000005215">
    <property type="component" value="Unassembled WGS sequence"/>
</dbReference>
<dbReference type="GO" id="GO:0030425">
    <property type="term" value="C:dendrite"/>
    <property type="evidence" value="ECO:0007669"/>
    <property type="project" value="UniProtKB-SubCell"/>
</dbReference>
<gene>
    <name evidence="20" type="primary">Mapt</name>
</gene>
<dbReference type="Ensembl" id="ENSSTOT00000027362.2">
    <property type="protein sequence ID" value="ENSSTOP00000020299.2"/>
    <property type="gene ID" value="ENSSTOG00000021135.2"/>
</dbReference>
<comment type="subcellular location">
    <subcellularLocation>
        <location evidence="3">Cell membrane</location>
        <topology evidence="3">Peripheral membrane protein</topology>
        <orientation evidence="3">Cytoplasmic side</orientation>
    </subcellularLocation>
    <subcellularLocation>
        <location evidence="4">Cell projection</location>
        <location evidence="4">Axon</location>
    </subcellularLocation>
    <subcellularLocation>
        <location evidence="2">Cell projection</location>
        <location evidence="2">Dendrite</location>
    </subcellularLocation>
    <subcellularLocation>
        <location evidence="1 18">Cytoplasm</location>
        <location evidence="1 18">Cytoskeleton</location>
    </subcellularLocation>
    <subcellularLocation>
        <location evidence="5">Cytoplasm</location>
        <location evidence="5">Cytosol</location>
    </subcellularLocation>
</comment>
<evidence type="ECO:0000256" key="1">
    <source>
        <dbReference type="ARBA" id="ARBA00004245"/>
    </source>
</evidence>
<evidence type="ECO:0000256" key="2">
    <source>
        <dbReference type="ARBA" id="ARBA00004279"/>
    </source>
</evidence>
<evidence type="ECO:0000313" key="21">
    <source>
        <dbReference type="Proteomes" id="UP000005215"/>
    </source>
</evidence>
<feature type="compositionally biased region" description="Polar residues" evidence="19">
    <location>
        <begin position="332"/>
        <end position="348"/>
    </location>
</feature>
<dbReference type="GeneID" id="101962404"/>